<feature type="compositionally biased region" description="Basic and acidic residues" evidence="1">
    <location>
        <begin position="17"/>
        <end position="29"/>
    </location>
</feature>
<dbReference type="AlphaFoldDB" id="A0A0F4YZM1"/>
<name>A0A0F4YZM1_RASE3</name>
<dbReference type="EMBL" id="LASV01000088">
    <property type="protein sequence ID" value="KKA23717.1"/>
    <property type="molecule type" value="Genomic_DNA"/>
</dbReference>
<evidence type="ECO:0008006" key="4">
    <source>
        <dbReference type="Google" id="ProtNLM"/>
    </source>
</evidence>
<proteinExistence type="predicted"/>
<dbReference type="RefSeq" id="XP_013330329.1">
    <property type="nucleotide sequence ID" value="XM_013474875.1"/>
</dbReference>
<dbReference type="OrthoDB" id="5375264at2759"/>
<dbReference type="Proteomes" id="UP000053958">
    <property type="component" value="Unassembled WGS sequence"/>
</dbReference>
<evidence type="ECO:0000313" key="2">
    <source>
        <dbReference type="EMBL" id="KKA23717.1"/>
    </source>
</evidence>
<dbReference type="STRING" id="1408163.A0A0F4YZM1"/>
<accession>A0A0F4YZM1</accession>
<dbReference type="GeneID" id="25314608"/>
<feature type="compositionally biased region" description="Acidic residues" evidence="1">
    <location>
        <begin position="44"/>
        <end position="55"/>
    </location>
</feature>
<sequence length="267" mass="29237">MNKTNPAAGNGIIPAGDNHKLSKNVKLEVSDDTVTMDDIKMEGDVDVESSQEPDTTDATPTPTPRKRGRKKAVPTNTATNPTTSAEAEEDENETELENKQTTTPSKKTKTTTRSGATTPKKEISISYESASKEDRMLIRMREVEGKSWAEISTAWEAMTGVKTASGTLCKRYSRLRANLAVFKDEDVERLLQAKKEIEEKFEAEKWTKIAAAIVAKGGDQYPPASCLKKFKELSKGRTATSMQAGNGNGNVNVKVEEYVQEVADDEA</sequence>
<reference evidence="2 3" key="1">
    <citation type="submission" date="2015-04" db="EMBL/GenBank/DDBJ databases">
        <authorList>
            <person name="Heijne W.H."/>
            <person name="Fedorova N.D."/>
            <person name="Nierman W.C."/>
            <person name="Vollebregt A.W."/>
            <person name="Zhao Z."/>
            <person name="Wu L."/>
            <person name="Kumar M."/>
            <person name="Stam H."/>
            <person name="van den Berg M.A."/>
            <person name="Pel H.J."/>
        </authorList>
    </citation>
    <scope>NUCLEOTIDE SEQUENCE [LARGE SCALE GENOMIC DNA]</scope>
    <source>
        <strain evidence="2 3">CBS 393.64</strain>
    </source>
</reference>
<feature type="compositionally biased region" description="Acidic residues" evidence="1">
    <location>
        <begin position="86"/>
        <end position="95"/>
    </location>
</feature>
<evidence type="ECO:0000256" key="1">
    <source>
        <dbReference type="SAM" id="MobiDB-lite"/>
    </source>
</evidence>
<feature type="region of interest" description="Disordered" evidence="1">
    <location>
        <begin position="1"/>
        <end position="123"/>
    </location>
</feature>
<feature type="compositionally biased region" description="Low complexity" evidence="1">
    <location>
        <begin position="99"/>
        <end position="118"/>
    </location>
</feature>
<organism evidence="2 3">
    <name type="scientific">Rasamsonia emersonii (strain ATCC 16479 / CBS 393.64 / IMI 116815)</name>
    <dbReference type="NCBI Taxonomy" id="1408163"/>
    <lineage>
        <taxon>Eukaryota</taxon>
        <taxon>Fungi</taxon>
        <taxon>Dikarya</taxon>
        <taxon>Ascomycota</taxon>
        <taxon>Pezizomycotina</taxon>
        <taxon>Eurotiomycetes</taxon>
        <taxon>Eurotiomycetidae</taxon>
        <taxon>Eurotiales</taxon>
        <taxon>Trichocomaceae</taxon>
        <taxon>Rasamsonia</taxon>
    </lineage>
</organism>
<comment type="caution">
    <text evidence="2">The sequence shown here is derived from an EMBL/GenBank/DDBJ whole genome shotgun (WGS) entry which is preliminary data.</text>
</comment>
<feature type="compositionally biased region" description="Low complexity" evidence="1">
    <location>
        <begin position="74"/>
        <end position="85"/>
    </location>
</feature>
<evidence type="ECO:0000313" key="3">
    <source>
        <dbReference type="Proteomes" id="UP000053958"/>
    </source>
</evidence>
<keyword evidence="3" id="KW-1185">Reference proteome</keyword>
<protein>
    <recommendedName>
        <fullName evidence="4">Myb-like domain-containing protein</fullName>
    </recommendedName>
</protein>
<gene>
    <name evidence="2" type="ORF">T310_2257</name>
</gene>